<reference evidence="3 4" key="1">
    <citation type="journal article" date="2021" name="BMC Genomics">
        <title>Telomere-to-telomere genome assembly of asparaginase-producing Trichoderma simmonsii.</title>
        <authorList>
            <person name="Chung D."/>
            <person name="Kwon Y.M."/>
            <person name="Yang Y."/>
        </authorList>
    </citation>
    <scope>NUCLEOTIDE SEQUENCE [LARGE SCALE GENOMIC DNA]</scope>
    <source>
        <strain evidence="3 4">GH-Sj1</strain>
    </source>
</reference>
<evidence type="ECO:0000256" key="2">
    <source>
        <dbReference type="SAM" id="SignalP"/>
    </source>
</evidence>
<keyword evidence="4" id="KW-1185">Reference proteome</keyword>
<evidence type="ECO:0000256" key="1">
    <source>
        <dbReference type="SAM" id="MobiDB-lite"/>
    </source>
</evidence>
<evidence type="ECO:0000313" key="4">
    <source>
        <dbReference type="Proteomes" id="UP000826661"/>
    </source>
</evidence>
<dbReference type="AlphaFoldDB" id="A0A8G0PLK3"/>
<accession>A0A8G0PLK3</accession>
<feature type="chain" id="PRO_5034208760" evidence="2">
    <location>
        <begin position="18"/>
        <end position="106"/>
    </location>
</feature>
<protein>
    <submittedName>
        <fullName evidence="3">Uncharacterized protein</fullName>
    </submittedName>
</protein>
<keyword evidence="2" id="KW-0732">Signal</keyword>
<organism evidence="3 4">
    <name type="scientific">Trichoderma simmonsii</name>
    <dbReference type="NCBI Taxonomy" id="1491479"/>
    <lineage>
        <taxon>Eukaryota</taxon>
        <taxon>Fungi</taxon>
        <taxon>Dikarya</taxon>
        <taxon>Ascomycota</taxon>
        <taxon>Pezizomycotina</taxon>
        <taxon>Sordariomycetes</taxon>
        <taxon>Hypocreomycetidae</taxon>
        <taxon>Hypocreales</taxon>
        <taxon>Hypocreaceae</taxon>
        <taxon>Trichoderma</taxon>
    </lineage>
</organism>
<proteinExistence type="predicted"/>
<feature type="region of interest" description="Disordered" evidence="1">
    <location>
        <begin position="29"/>
        <end position="62"/>
    </location>
</feature>
<dbReference type="EMBL" id="CP075869">
    <property type="protein sequence ID" value="QYT03740.1"/>
    <property type="molecule type" value="Genomic_DNA"/>
</dbReference>
<gene>
    <name evidence="3" type="ORF">H0G86_010689</name>
</gene>
<dbReference type="Proteomes" id="UP000826661">
    <property type="component" value="Chromosome VI"/>
</dbReference>
<feature type="signal peptide" evidence="2">
    <location>
        <begin position="1"/>
        <end position="17"/>
    </location>
</feature>
<evidence type="ECO:0000313" key="3">
    <source>
        <dbReference type="EMBL" id="QYT03740.1"/>
    </source>
</evidence>
<sequence length="106" mass="11857">MTFVDVDLVVFLRLCQGVFTWCRDKKKMQKKSSADVTQKTPEECKTQKPTLDTAEGHNDGRGKKLLRCLSPLLLGGSLSGRSRVQDSWIACASNYWKFDSAARSKG</sequence>
<name>A0A8G0PLK3_9HYPO</name>